<keyword evidence="3" id="KW-1185">Reference proteome</keyword>
<evidence type="ECO:0000313" key="3">
    <source>
        <dbReference type="Proteomes" id="UP000689195"/>
    </source>
</evidence>
<protein>
    <recommendedName>
        <fullName evidence="1">Tubby C-terminal domain-containing protein</fullName>
    </recommendedName>
</protein>
<feature type="domain" description="Tubby C-terminal" evidence="1">
    <location>
        <begin position="141"/>
        <end position="377"/>
    </location>
</feature>
<sequence length="380" mass="44697">MLSQQKENDDEILSENNDGNVEIVNFDQFEERDEDIIIPLDNNFQSIQYTFGEQNQVLKEEKNVFQEIVQFKKEDEQDNIANFGSMHCEEDFQSWKDENKQINEVEQVQQMNQIEAMTQRQEKQAQIIYQPDYIIDMKEFLQKPIDQQHLIQLTIVKDKNGINKFHHKYLLYLSGQPNRFLCSAKRQAFSQQIHYVLSILQDKFDRKHKSCLGKIKGSGGTFKLYDTGDNPKDVKFLDKVRKELCLINFQNSKQTGQIRQSVIIPKIKDGQAYEFKPLNDTDGLLKAYYSLEYKDQIMHFMNKIPIYNKEKNKYQLQFNDRVTMSSAKNCIIHDINCTDKNTFVLQFGKCAKKTYSVDICYPLSILQGFAISISQFEKKD</sequence>
<evidence type="ECO:0000259" key="1">
    <source>
        <dbReference type="Pfam" id="PF01167"/>
    </source>
</evidence>
<dbReference type="Pfam" id="PF01167">
    <property type="entry name" value="Tub"/>
    <property type="match status" value="1"/>
</dbReference>
<proteinExistence type="predicted"/>
<evidence type="ECO:0000313" key="2">
    <source>
        <dbReference type="EMBL" id="CAD8151921.1"/>
    </source>
</evidence>
<organism evidence="2 3">
    <name type="scientific">Paramecium pentaurelia</name>
    <dbReference type="NCBI Taxonomy" id="43138"/>
    <lineage>
        <taxon>Eukaryota</taxon>
        <taxon>Sar</taxon>
        <taxon>Alveolata</taxon>
        <taxon>Ciliophora</taxon>
        <taxon>Intramacronucleata</taxon>
        <taxon>Oligohymenophorea</taxon>
        <taxon>Peniculida</taxon>
        <taxon>Parameciidae</taxon>
        <taxon>Paramecium</taxon>
    </lineage>
</organism>
<gene>
    <name evidence="2" type="ORF">PPENT_87.1.T0220178</name>
</gene>
<dbReference type="PANTHER" id="PTHR16517:SF7">
    <property type="entry name" value="PROTEIN KING TUBBY"/>
    <property type="match status" value="1"/>
</dbReference>
<accession>A0A8S1TCJ0</accession>
<comment type="caution">
    <text evidence="2">The sequence shown here is derived from an EMBL/GenBank/DDBJ whole genome shotgun (WGS) entry which is preliminary data.</text>
</comment>
<dbReference type="EMBL" id="CAJJDO010000022">
    <property type="protein sequence ID" value="CAD8151921.1"/>
    <property type="molecule type" value="Genomic_DNA"/>
</dbReference>
<name>A0A8S1TCJ0_9CILI</name>
<dbReference type="InterPro" id="IPR000007">
    <property type="entry name" value="Tubby_C"/>
</dbReference>
<dbReference type="OrthoDB" id="8775810at2759"/>
<dbReference type="Proteomes" id="UP000689195">
    <property type="component" value="Unassembled WGS sequence"/>
</dbReference>
<dbReference type="PANTHER" id="PTHR16517">
    <property type="entry name" value="TUBBY-RELATED"/>
    <property type="match status" value="1"/>
</dbReference>
<reference evidence="2" key="1">
    <citation type="submission" date="2021-01" db="EMBL/GenBank/DDBJ databases">
        <authorList>
            <consortium name="Genoscope - CEA"/>
            <person name="William W."/>
        </authorList>
    </citation>
    <scope>NUCLEOTIDE SEQUENCE</scope>
</reference>
<dbReference type="AlphaFoldDB" id="A0A8S1TCJ0"/>